<organism evidence="7 8">
    <name type="scientific">Nonlabens xylanidelens</name>
    <dbReference type="NCBI Taxonomy" id="191564"/>
    <lineage>
        <taxon>Bacteria</taxon>
        <taxon>Pseudomonadati</taxon>
        <taxon>Bacteroidota</taxon>
        <taxon>Flavobacteriia</taxon>
        <taxon>Flavobacteriales</taxon>
        <taxon>Flavobacteriaceae</taxon>
        <taxon>Nonlabens</taxon>
    </lineage>
</organism>
<reference evidence="7 8" key="1">
    <citation type="submission" date="2018-02" db="EMBL/GenBank/DDBJ databases">
        <title>Genomic Encyclopedia of Archaeal and Bacterial Type Strains, Phase II (KMG-II): from individual species to whole genera.</title>
        <authorList>
            <person name="Goeker M."/>
        </authorList>
    </citation>
    <scope>NUCLEOTIDE SEQUENCE [LARGE SCALE GENOMIC DNA]</scope>
    <source>
        <strain evidence="7 8">DSM 16809</strain>
    </source>
</reference>
<dbReference type="NCBIfam" id="TIGR02937">
    <property type="entry name" value="sigma70-ECF"/>
    <property type="match status" value="1"/>
</dbReference>
<dbReference type="Pfam" id="PF04542">
    <property type="entry name" value="Sigma70_r2"/>
    <property type="match status" value="1"/>
</dbReference>
<proteinExistence type="inferred from homology"/>
<dbReference type="GO" id="GO:0003677">
    <property type="term" value="F:DNA binding"/>
    <property type="evidence" value="ECO:0007669"/>
    <property type="project" value="InterPro"/>
</dbReference>
<dbReference type="InterPro" id="IPR036388">
    <property type="entry name" value="WH-like_DNA-bd_sf"/>
</dbReference>
<dbReference type="Proteomes" id="UP000239002">
    <property type="component" value="Unassembled WGS sequence"/>
</dbReference>
<dbReference type="SUPFAM" id="SSF88659">
    <property type="entry name" value="Sigma3 and sigma4 domains of RNA polymerase sigma factors"/>
    <property type="match status" value="1"/>
</dbReference>
<dbReference type="InterPro" id="IPR013325">
    <property type="entry name" value="RNA_pol_sigma_r2"/>
</dbReference>
<keyword evidence="8" id="KW-1185">Reference proteome</keyword>
<dbReference type="GO" id="GO:0016987">
    <property type="term" value="F:sigma factor activity"/>
    <property type="evidence" value="ECO:0007669"/>
    <property type="project" value="UniProtKB-KW"/>
</dbReference>
<dbReference type="Gene3D" id="1.10.10.10">
    <property type="entry name" value="Winged helix-like DNA-binding domain superfamily/Winged helix DNA-binding domain"/>
    <property type="match status" value="1"/>
</dbReference>
<evidence type="ECO:0000256" key="4">
    <source>
        <dbReference type="ARBA" id="ARBA00023163"/>
    </source>
</evidence>
<dbReference type="Pfam" id="PF08281">
    <property type="entry name" value="Sigma70_r4_2"/>
    <property type="match status" value="1"/>
</dbReference>
<protein>
    <submittedName>
        <fullName evidence="7">RNA polymerase sigma-70 factor (ECF subfamily)</fullName>
    </submittedName>
</protein>
<gene>
    <name evidence="7" type="ORF">LY01_00435</name>
</gene>
<evidence type="ECO:0000259" key="6">
    <source>
        <dbReference type="Pfam" id="PF08281"/>
    </source>
</evidence>
<dbReference type="SUPFAM" id="SSF88946">
    <property type="entry name" value="Sigma2 domain of RNA polymerase sigma factors"/>
    <property type="match status" value="1"/>
</dbReference>
<dbReference type="GO" id="GO:0006352">
    <property type="term" value="P:DNA-templated transcription initiation"/>
    <property type="evidence" value="ECO:0007669"/>
    <property type="project" value="InterPro"/>
</dbReference>
<dbReference type="PANTHER" id="PTHR43133:SF46">
    <property type="entry name" value="RNA POLYMERASE SIGMA-70 FACTOR ECF SUBFAMILY"/>
    <property type="match status" value="1"/>
</dbReference>
<evidence type="ECO:0000256" key="3">
    <source>
        <dbReference type="ARBA" id="ARBA00023082"/>
    </source>
</evidence>
<evidence type="ECO:0000256" key="2">
    <source>
        <dbReference type="ARBA" id="ARBA00023015"/>
    </source>
</evidence>
<accession>A0A2S6IQT2</accession>
<dbReference type="Gene3D" id="1.10.1740.10">
    <property type="match status" value="1"/>
</dbReference>
<keyword evidence="2" id="KW-0805">Transcription regulation</keyword>
<dbReference type="RefSeq" id="WP_104514161.1">
    <property type="nucleotide sequence ID" value="NZ_MQVW01000027.1"/>
</dbReference>
<dbReference type="PANTHER" id="PTHR43133">
    <property type="entry name" value="RNA POLYMERASE ECF-TYPE SIGMA FACTO"/>
    <property type="match status" value="1"/>
</dbReference>
<dbReference type="EMBL" id="PTJE01000001">
    <property type="protein sequence ID" value="PPK96612.1"/>
    <property type="molecule type" value="Genomic_DNA"/>
</dbReference>
<keyword evidence="4" id="KW-0804">Transcription</keyword>
<name>A0A2S6IQT2_9FLAO</name>
<dbReference type="InterPro" id="IPR014284">
    <property type="entry name" value="RNA_pol_sigma-70_dom"/>
</dbReference>
<dbReference type="InterPro" id="IPR039425">
    <property type="entry name" value="RNA_pol_sigma-70-like"/>
</dbReference>
<keyword evidence="3" id="KW-0731">Sigma factor</keyword>
<comment type="caution">
    <text evidence="7">The sequence shown here is derived from an EMBL/GenBank/DDBJ whole genome shotgun (WGS) entry which is preliminary data.</text>
</comment>
<dbReference type="AlphaFoldDB" id="A0A2S6IQT2"/>
<sequence>MNKYSKIDFEKLYREQYNKVLRLCMGYVQGDEHVAKDLLQEVFIKVWQHWDSFKGGSQRSTWLYRITVNTCLQQLRTHQKYIKTSIEILDKDTTVSESIDKEQQFKSLYSCIYQLTKENQSIILLELEGIPQKEIALIIGIEHNALRTRLNRIKTQLTKCVNNENI</sequence>
<evidence type="ECO:0000259" key="5">
    <source>
        <dbReference type="Pfam" id="PF04542"/>
    </source>
</evidence>
<dbReference type="InterPro" id="IPR013324">
    <property type="entry name" value="RNA_pol_sigma_r3/r4-like"/>
</dbReference>
<feature type="domain" description="RNA polymerase sigma factor 70 region 4 type 2" evidence="6">
    <location>
        <begin position="107"/>
        <end position="157"/>
    </location>
</feature>
<comment type="similarity">
    <text evidence="1">Belongs to the sigma-70 factor family. ECF subfamily.</text>
</comment>
<dbReference type="InterPro" id="IPR013249">
    <property type="entry name" value="RNA_pol_sigma70_r4_t2"/>
</dbReference>
<evidence type="ECO:0000256" key="1">
    <source>
        <dbReference type="ARBA" id="ARBA00010641"/>
    </source>
</evidence>
<dbReference type="InterPro" id="IPR007627">
    <property type="entry name" value="RNA_pol_sigma70_r2"/>
</dbReference>
<feature type="domain" description="RNA polymerase sigma-70 region 2" evidence="5">
    <location>
        <begin position="12"/>
        <end position="80"/>
    </location>
</feature>
<dbReference type="OrthoDB" id="9780326at2"/>
<evidence type="ECO:0000313" key="7">
    <source>
        <dbReference type="EMBL" id="PPK96612.1"/>
    </source>
</evidence>
<evidence type="ECO:0000313" key="8">
    <source>
        <dbReference type="Proteomes" id="UP000239002"/>
    </source>
</evidence>